<evidence type="ECO:0000313" key="4">
    <source>
        <dbReference type="Proteomes" id="UP000590647"/>
    </source>
</evidence>
<accession>A0A7W9LX37</accession>
<feature type="region of interest" description="Disordered" evidence="1">
    <location>
        <begin position="1"/>
        <end position="21"/>
    </location>
</feature>
<gene>
    <name evidence="3" type="ORF">HDA41_007222</name>
</gene>
<sequence length="145" mass="15773">MTAPPPAPRRSPSAGPDEDRDRAAHLVGVWRLVSFHTLAPDGSVRPGPLGESPEGLLFYSAGGHVAVHMMPADGPPQYLSYAGTWHLDGDRVVHNLTVADRTEWLGTDQVRRLELDGDRLTLTGSALSSPDRRVLVWQRIAHDGL</sequence>
<feature type="domain" description="Lipocalin-like" evidence="2">
    <location>
        <begin position="76"/>
        <end position="140"/>
    </location>
</feature>
<feature type="domain" description="Lipocalin-like" evidence="2">
    <location>
        <begin position="27"/>
        <end position="73"/>
    </location>
</feature>
<comment type="caution">
    <text evidence="3">The sequence shown here is derived from an EMBL/GenBank/DDBJ whole genome shotgun (WGS) entry which is preliminary data.</text>
</comment>
<dbReference type="EMBL" id="JACHNE010000001">
    <property type="protein sequence ID" value="MBB5799258.1"/>
    <property type="molecule type" value="Genomic_DNA"/>
</dbReference>
<dbReference type="Proteomes" id="UP000590647">
    <property type="component" value="Unassembled WGS sequence"/>
</dbReference>
<keyword evidence="4" id="KW-1185">Reference proteome</keyword>
<proteinExistence type="predicted"/>
<evidence type="ECO:0000256" key="1">
    <source>
        <dbReference type="SAM" id="MobiDB-lite"/>
    </source>
</evidence>
<dbReference type="InterPro" id="IPR024311">
    <property type="entry name" value="Lipocalin-like"/>
</dbReference>
<organism evidence="3 4">
    <name type="scientific">Streptomyces caelestis</name>
    <dbReference type="NCBI Taxonomy" id="36816"/>
    <lineage>
        <taxon>Bacteria</taxon>
        <taxon>Bacillati</taxon>
        <taxon>Actinomycetota</taxon>
        <taxon>Actinomycetes</taxon>
        <taxon>Kitasatosporales</taxon>
        <taxon>Streptomycetaceae</taxon>
        <taxon>Streptomyces</taxon>
    </lineage>
</organism>
<dbReference type="AlphaFoldDB" id="A0A7W9LX37"/>
<evidence type="ECO:0000313" key="3">
    <source>
        <dbReference type="EMBL" id="MBB5799258.1"/>
    </source>
</evidence>
<dbReference type="RefSeq" id="WP_184991446.1">
    <property type="nucleotide sequence ID" value="NZ_JACHNE010000001.1"/>
</dbReference>
<name>A0A7W9LX37_9ACTN</name>
<protein>
    <recommendedName>
        <fullName evidence="2">Lipocalin-like domain-containing protein</fullName>
    </recommendedName>
</protein>
<evidence type="ECO:0000259" key="2">
    <source>
        <dbReference type="Pfam" id="PF13924"/>
    </source>
</evidence>
<dbReference type="Pfam" id="PF13924">
    <property type="entry name" value="Lipocalin_5"/>
    <property type="match status" value="2"/>
</dbReference>
<reference evidence="3 4" key="1">
    <citation type="submission" date="2020-08" db="EMBL/GenBank/DDBJ databases">
        <title>Sequencing the genomes of 1000 actinobacteria strains.</title>
        <authorList>
            <person name="Klenk H.-P."/>
        </authorList>
    </citation>
    <scope>NUCLEOTIDE SEQUENCE [LARGE SCALE GENOMIC DNA]</scope>
    <source>
        <strain evidence="3 4">DSM 40084</strain>
    </source>
</reference>